<feature type="domain" description="Radical SAM core" evidence="10">
    <location>
        <begin position="21"/>
        <end position="233"/>
    </location>
</feature>
<sequence length="512" mass="58341">MNSVSICFGLLLLGITSVYLRYNNYRAVCPVAVNYHFTRRCNKTCGFCFHTATSSFMESSDRAKKALSLLKEAGMRKLNFAGGEPFLYPKFLAEMVVFCKDELRLESVSIVTNGSLVKESFFRQCGSKVDILAVSCDSFNESTNIEIGRGSGDQISQLKYGIKFKINTVVYGLNWDEDMNRHIDQLRPFRWKCFQVLVVAGENDSGKTLRDARKFTIADEEYDSFCRRHASQASLVPESNQMMAKSYLILDECLRFLDRDGRSTSKRILGREGFQGPWRSLRLGQADQHIAETLANRSEHPKRSNLYLIGPQCSGKTTLLNALREFYSDHDPASHGIEQPFIIEEVVRVVMHEKGFQARDLCDSVRGLQLQMQTLLRQNQTEEQLKDRWFLADRSALDTLVYAKAYTGTDAFKALASTKEWAKSRLMMQQATVVVCEAGNTEWLSADKVRLAYQDTAEWKALNEAFFFMLREYGISYSVLPNVIKDLEERVALVSRLLETDKSSPYLEPVSF</sequence>
<keyword evidence="6" id="KW-0411">Iron-sulfur</keyword>
<organism evidence="11 12">
    <name type="scientific">Pyrenophora seminiperda CCB06</name>
    <dbReference type="NCBI Taxonomy" id="1302712"/>
    <lineage>
        <taxon>Eukaryota</taxon>
        <taxon>Fungi</taxon>
        <taxon>Dikarya</taxon>
        <taxon>Ascomycota</taxon>
        <taxon>Pezizomycotina</taxon>
        <taxon>Dothideomycetes</taxon>
        <taxon>Pleosporomycetidae</taxon>
        <taxon>Pleosporales</taxon>
        <taxon>Pleosporineae</taxon>
        <taxon>Pleosporaceae</taxon>
        <taxon>Pyrenophora</taxon>
    </lineage>
</organism>
<keyword evidence="2" id="KW-0004">4Fe-4S</keyword>
<dbReference type="GO" id="GO:0051539">
    <property type="term" value="F:4 iron, 4 sulfur cluster binding"/>
    <property type="evidence" value="ECO:0007669"/>
    <property type="project" value="UniProtKB-KW"/>
</dbReference>
<dbReference type="SUPFAM" id="SSF102114">
    <property type="entry name" value="Radical SAM enzymes"/>
    <property type="match status" value="1"/>
</dbReference>
<dbReference type="NCBIfam" id="NF038283">
    <property type="entry name" value="viperin_w_prok"/>
    <property type="match status" value="1"/>
</dbReference>
<keyword evidence="8" id="KW-0496">Mitochondrion</keyword>
<keyword evidence="9" id="KW-0732">Signal</keyword>
<dbReference type="Gene3D" id="3.40.50.300">
    <property type="entry name" value="P-loop containing nucleotide triphosphate hydrolases"/>
    <property type="match status" value="1"/>
</dbReference>
<dbReference type="SUPFAM" id="SSF52540">
    <property type="entry name" value="P-loop containing nucleoside triphosphate hydrolases"/>
    <property type="match status" value="2"/>
</dbReference>
<evidence type="ECO:0000256" key="5">
    <source>
        <dbReference type="ARBA" id="ARBA00023004"/>
    </source>
</evidence>
<keyword evidence="4" id="KW-0479">Metal-binding</keyword>
<protein>
    <submittedName>
        <fullName evidence="11">Radical S-adenosyl methionine domain-containing 2</fullName>
    </submittedName>
</protein>
<keyword evidence="12" id="KW-1185">Reference proteome</keyword>
<dbReference type="SFLD" id="SFLDG01088">
    <property type="entry name" value="antiviral_proteins"/>
    <property type="match status" value="1"/>
</dbReference>
<dbReference type="InterPro" id="IPR013785">
    <property type="entry name" value="Aldolase_TIM"/>
</dbReference>
<dbReference type="PANTHER" id="PTHR21339:SF0">
    <property type="entry name" value="S-ADENOSYLMETHIONINE-DEPENDENT NUCLEOTIDE DEHYDRATASE RSAD2"/>
    <property type="match status" value="1"/>
</dbReference>
<dbReference type="InterPro" id="IPR007197">
    <property type="entry name" value="rSAM"/>
</dbReference>
<dbReference type="Pfam" id="PF04055">
    <property type="entry name" value="Radical_SAM"/>
    <property type="match status" value="1"/>
</dbReference>
<evidence type="ECO:0000256" key="1">
    <source>
        <dbReference type="ARBA" id="ARBA00001966"/>
    </source>
</evidence>
<dbReference type="Proteomes" id="UP000265663">
    <property type="component" value="Unassembled WGS sequence"/>
</dbReference>
<dbReference type="InterPro" id="IPR006638">
    <property type="entry name" value="Elp3/MiaA/NifB-like_rSAM"/>
</dbReference>
<evidence type="ECO:0000256" key="3">
    <source>
        <dbReference type="ARBA" id="ARBA00022691"/>
    </source>
</evidence>
<dbReference type="GO" id="GO:0003824">
    <property type="term" value="F:catalytic activity"/>
    <property type="evidence" value="ECO:0007669"/>
    <property type="project" value="InterPro"/>
</dbReference>
<evidence type="ECO:0000256" key="2">
    <source>
        <dbReference type="ARBA" id="ARBA00022485"/>
    </source>
</evidence>
<dbReference type="EMBL" id="KE747811">
    <property type="protein sequence ID" value="RMZ67735.1"/>
    <property type="molecule type" value="Genomic_DNA"/>
</dbReference>
<gene>
    <name evidence="11" type="ORF">GMOD_00010110</name>
</gene>
<dbReference type="GO" id="GO:0051607">
    <property type="term" value="P:defense response to virus"/>
    <property type="evidence" value="ECO:0007669"/>
    <property type="project" value="UniProtKB-KW"/>
</dbReference>
<name>A0A3M7LZQ2_9PLEO</name>
<reference evidence="11 12" key="1">
    <citation type="journal article" date="2014" name="PLoS ONE">
        <title>De novo Genome Assembly of the Fungal Plant Pathogen Pyrenophora semeniperda.</title>
        <authorList>
            <person name="Soliai M.M."/>
            <person name="Meyer S.E."/>
            <person name="Udall J.A."/>
            <person name="Elzinga D.E."/>
            <person name="Hermansen R.A."/>
            <person name="Bodily P.M."/>
            <person name="Hart A.A."/>
            <person name="Coleman C.E."/>
        </authorList>
    </citation>
    <scope>NUCLEOTIDE SEQUENCE [LARGE SCALE GENOMIC DNA]</scope>
    <source>
        <strain evidence="11 12">CCB06</strain>
        <tissue evidence="11">Mycelium</tissue>
    </source>
</reference>
<feature type="chain" id="PRO_5018167753" evidence="9">
    <location>
        <begin position="21"/>
        <end position="512"/>
    </location>
</feature>
<keyword evidence="3" id="KW-0949">S-adenosyl-L-methionine</keyword>
<evidence type="ECO:0000256" key="9">
    <source>
        <dbReference type="SAM" id="SignalP"/>
    </source>
</evidence>
<dbReference type="InterPro" id="IPR051196">
    <property type="entry name" value="RSAD2/Viperin_antiviral"/>
</dbReference>
<evidence type="ECO:0000256" key="6">
    <source>
        <dbReference type="ARBA" id="ARBA00023014"/>
    </source>
</evidence>
<dbReference type="GO" id="GO:0046872">
    <property type="term" value="F:metal ion binding"/>
    <property type="evidence" value="ECO:0007669"/>
    <property type="project" value="UniProtKB-KW"/>
</dbReference>
<evidence type="ECO:0000313" key="11">
    <source>
        <dbReference type="EMBL" id="RMZ67735.1"/>
    </source>
</evidence>
<dbReference type="PANTHER" id="PTHR21339">
    <property type="entry name" value="RADICAL S-ADENOSYL METHIONINE DOMAIN-CONTAINING PROTEIN 2"/>
    <property type="match status" value="1"/>
</dbReference>
<evidence type="ECO:0000256" key="4">
    <source>
        <dbReference type="ARBA" id="ARBA00022723"/>
    </source>
</evidence>
<dbReference type="InterPro" id="IPR038727">
    <property type="entry name" value="NadR/Ttd14_AAA_dom"/>
</dbReference>
<dbReference type="Gene3D" id="3.20.20.70">
    <property type="entry name" value="Aldolase class I"/>
    <property type="match status" value="1"/>
</dbReference>
<comment type="cofactor">
    <cofactor evidence="1">
        <name>[4Fe-4S] cluster</name>
        <dbReference type="ChEBI" id="CHEBI:49883"/>
    </cofactor>
</comment>
<dbReference type="InterPro" id="IPR058240">
    <property type="entry name" value="rSAM_sf"/>
</dbReference>
<feature type="signal peptide" evidence="9">
    <location>
        <begin position="1"/>
        <end position="20"/>
    </location>
</feature>
<dbReference type="InterPro" id="IPR027417">
    <property type="entry name" value="P-loop_NTPase"/>
</dbReference>
<accession>A0A3M7LZQ2</accession>
<keyword evidence="5" id="KW-0408">Iron</keyword>
<dbReference type="SMART" id="SM00729">
    <property type="entry name" value="Elp3"/>
    <property type="match status" value="1"/>
</dbReference>
<keyword evidence="7" id="KW-0051">Antiviral defense</keyword>
<evidence type="ECO:0000259" key="10">
    <source>
        <dbReference type="PROSITE" id="PS51918"/>
    </source>
</evidence>
<proteinExistence type="predicted"/>
<evidence type="ECO:0000313" key="12">
    <source>
        <dbReference type="Proteomes" id="UP000265663"/>
    </source>
</evidence>
<dbReference type="SFLD" id="SFLDS00029">
    <property type="entry name" value="Radical_SAM"/>
    <property type="match status" value="1"/>
</dbReference>
<evidence type="ECO:0000256" key="7">
    <source>
        <dbReference type="ARBA" id="ARBA00023118"/>
    </source>
</evidence>
<dbReference type="CDD" id="cd01335">
    <property type="entry name" value="Radical_SAM"/>
    <property type="match status" value="1"/>
</dbReference>
<dbReference type="PROSITE" id="PS51918">
    <property type="entry name" value="RADICAL_SAM"/>
    <property type="match status" value="1"/>
</dbReference>
<dbReference type="OrthoDB" id="549750at2759"/>
<dbReference type="SFLD" id="SFLDG01067">
    <property type="entry name" value="SPASM/twitch_domain_containing"/>
    <property type="match status" value="1"/>
</dbReference>
<dbReference type="AlphaFoldDB" id="A0A3M7LZQ2"/>
<evidence type="ECO:0000256" key="8">
    <source>
        <dbReference type="ARBA" id="ARBA00023128"/>
    </source>
</evidence>
<dbReference type="Pfam" id="PF13521">
    <property type="entry name" value="AAA_28"/>
    <property type="match status" value="1"/>
</dbReference>